<organism evidence="2 3">
    <name type="scientific">Stephania cephalantha</name>
    <dbReference type="NCBI Taxonomy" id="152367"/>
    <lineage>
        <taxon>Eukaryota</taxon>
        <taxon>Viridiplantae</taxon>
        <taxon>Streptophyta</taxon>
        <taxon>Embryophyta</taxon>
        <taxon>Tracheophyta</taxon>
        <taxon>Spermatophyta</taxon>
        <taxon>Magnoliopsida</taxon>
        <taxon>Ranunculales</taxon>
        <taxon>Menispermaceae</taxon>
        <taxon>Menispermoideae</taxon>
        <taxon>Cissampelideae</taxon>
        <taxon>Stephania</taxon>
    </lineage>
</organism>
<comment type="caution">
    <text evidence="2">The sequence shown here is derived from an EMBL/GenBank/DDBJ whole genome shotgun (WGS) entry which is preliminary data.</text>
</comment>
<reference evidence="2 3" key="1">
    <citation type="submission" date="2024-01" db="EMBL/GenBank/DDBJ databases">
        <title>Genome assemblies of Stephania.</title>
        <authorList>
            <person name="Yang L."/>
        </authorList>
    </citation>
    <scope>NUCLEOTIDE SEQUENCE [LARGE SCALE GENOMIC DNA]</scope>
    <source>
        <strain evidence="2">JXDWG</strain>
        <tissue evidence="2">Leaf</tissue>
    </source>
</reference>
<dbReference type="Proteomes" id="UP001419268">
    <property type="component" value="Unassembled WGS sequence"/>
</dbReference>
<sequence length="103" mass="11768">MTSYVPSTLSSETIPNRPSQSPSVASLRRGIPATMMPMPPATASPAASREGRAGLQVAGILELHPSRNCAWRMTKVFKWWMILEGYYWKSVPDHHKDHYWRKW</sequence>
<dbReference type="AlphaFoldDB" id="A0AAP0KUT6"/>
<name>A0AAP0KUT6_9MAGN</name>
<proteinExistence type="predicted"/>
<evidence type="ECO:0000256" key="1">
    <source>
        <dbReference type="SAM" id="MobiDB-lite"/>
    </source>
</evidence>
<evidence type="ECO:0000313" key="2">
    <source>
        <dbReference type="EMBL" id="KAK9157755.1"/>
    </source>
</evidence>
<feature type="compositionally biased region" description="Polar residues" evidence="1">
    <location>
        <begin position="1"/>
        <end position="24"/>
    </location>
</feature>
<gene>
    <name evidence="2" type="ORF">Scep_004329</name>
</gene>
<dbReference type="EMBL" id="JBBNAG010000002">
    <property type="protein sequence ID" value="KAK9157755.1"/>
    <property type="molecule type" value="Genomic_DNA"/>
</dbReference>
<protein>
    <submittedName>
        <fullName evidence="2">Uncharacterized protein</fullName>
    </submittedName>
</protein>
<feature type="region of interest" description="Disordered" evidence="1">
    <location>
        <begin position="1"/>
        <end position="50"/>
    </location>
</feature>
<accession>A0AAP0KUT6</accession>
<keyword evidence="3" id="KW-1185">Reference proteome</keyword>
<evidence type="ECO:0000313" key="3">
    <source>
        <dbReference type="Proteomes" id="UP001419268"/>
    </source>
</evidence>